<feature type="domain" description="SGNH" evidence="3">
    <location>
        <begin position="391"/>
        <end position="620"/>
    </location>
</feature>
<organism evidence="4 5">
    <name type="scientific">Paludibacterium paludis</name>
    <dbReference type="NCBI Taxonomy" id="1225769"/>
    <lineage>
        <taxon>Bacteria</taxon>
        <taxon>Pseudomonadati</taxon>
        <taxon>Pseudomonadota</taxon>
        <taxon>Betaproteobacteria</taxon>
        <taxon>Neisseriales</taxon>
        <taxon>Chromobacteriaceae</taxon>
        <taxon>Paludibacterium</taxon>
    </lineage>
</organism>
<dbReference type="Pfam" id="PF19040">
    <property type="entry name" value="SGNH"/>
    <property type="match status" value="1"/>
</dbReference>
<keyword evidence="5" id="KW-1185">Reference proteome</keyword>
<feature type="transmembrane region" description="Helical" evidence="1">
    <location>
        <begin position="222"/>
        <end position="238"/>
    </location>
</feature>
<reference evidence="4" key="1">
    <citation type="journal article" date="2014" name="Int. J. Syst. Evol. Microbiol.">
        <title>Complete genome sequence of Corynebacterium casei LMG S-19264T (=DSM 44701T), isolated from a smear-ripened cheese.</title>
        <authorList>
            <consortium name="US DOE Joint Genome Institute (JGI-PGF)"/>
            <person name="Walter F."/>
            <person name="Albersmeier A."/>
            <person name="Kalinowski J."/>
            <person name="Ruckert C."/>
        </authorList>
    </citation>
    <scope>NUCLEOTIDE SEQUENCE</scope>
    <source>
        <strain evidence="4">KCTC 32182</strain>
    </source>
</reference>
<keyword evidence="1" id="KW-1133">Transmembrane helix</keyword>
<feature type="transmembrane region" description="Helical" evidence="1">
    <location>
        <begin position="135"/>
        <end position="154"/>
    </location>
</feature>
<dbReference type="GO" id="GO:0009103">
    <property type="term" value="P:lipopolysaccharide biosynthetic process"/>
    <property type="evidence" value="ECO:0007669"/>
    <property type="project" value="TreeGrafter"/>
</dbReference>
<dbReference type="GO" id="GO:0016020">
    <property type="term" value="C:membrane"/>
    <property type="evidence" value="ECO:0007669"/>
    <property type="project" value="TreeGrafter"/>
</dbReference>
<dbReference type="GO" id="GO:0016747">
    <property type="term" value="F:acyltransferase activity, transferring groups other than amino-acyl groups"/>
    <property type="evidence" value="ECO:0007669"/>
    <property type="project" value="InterPro"/>
</dbReference>
<proteinExistence type="predicted"/>
<feature type="domain" description="Acyltransferase 3" evidence="2">
    <location>
        <begin position="9"/>
        <end position="321"/>
    </location>
</feature>
<dbReference type="RefSeq" id="WP_189534111.1">
    <property type="nucleotide sequence ID" value="NZ_BMYX01000011.1"/>
</dbReference>
<feature type="transmembrane region" description="Helical" evidence="1">
    <location>
        <begin position="343"/>
        <end position="364"/>
    </location>
</feature>
<keyword evidence="1" id="KW-0472">Membrane</keyword>
<dbReference type="InterPro" id="IPR050879">
    <property type="entry name" value="Acyltransferase_3"/>
</dbReference>
<dbReference type="PANTHER" id="PTHR23028:SF53">
    <property type="entry name" value="ACYL_TRANSF_3 DOMAIN-CONTAINING PROTEIN"/>
    <property type="match status" value="1"/>
</dbReference>
<reference evidence="4" key="2">
    <citation type="submission" date="2020-09" db="EMBL/GenBank/DDBJ databases">
        <authorList>
            <person name="Sun Q."/>
            <person name="Kim S."/>
        </authorList>
    </citation>
    <scope>NUCLEOTIDE SEQUENCE</scope>
    <source>
        <strain evidence="4">KCTC 32182</strain>
    </source>
</reference>
<dbReference type="SUPFAM" id="SSF52266">
    <property type="entry name" value="SGNH hydrolase"/>
    <property type="match status" value="1"/>
</dbReference>
<accession>A0A918P3X1</accession>
<dbReference type="InterPro" id="IPR043968">
    <property type="entry name" value="SGNH"/>
</dbReference>
<keyword evidence="1" id="KW-0812">Transmembrane</keyword>
<keyword evidence="4" id="KW-0012">Acyltransferase</keyword>
<dbReference type="PANTHER" id="PTHR23028">
    <property type="entry name" value="ACETYLTRANSFERASE"/>
    <property type="match status" value="1"/>
</dbReference>
<sequence>MNAPVFRDDIQGLRALAIVAVLLFHMDKNTLPGGFVGVDVFFVISGYLITTRILADLRAERFSLTAFYLSRVRRLAPALCLMMAVTLAAGLVVLPPQELEELGETTLATILLLSNIDFLRLESYFSSAAEWKPLLHTWSLAIEAQCYLAFPWLIRTLWRNAPHTLVPVLTALAVASLALSQWLAVTHPAEAFYLPTSRMFEWLTGALTALSPAGFTIRHRRWVAPVALTCIIVMLAFLKSGMVFPGLTALPVCVATALMLQSGSETPSRIHQWLGKTPLRVLGDMSYSLYLWHWPILALARTANGGEPEFVDSAIVLAIILMASALSWHTVEKPMRRLPTIKTGNVCAQAATLIAAIAAITLAWHGIPERFPSDARALFAANGDINPLRSRCHAEHALQIAYAGTCRFGDAQARPDVAVWGDSHASELAVALGERLSPLRRSARQISASACPPAAGYPRKGNDQCRSHNEATLAALSGDPSITTVILTANYLRYESFGLSELAAGLARSAATLRLHGKTVIVIGQIPLYPFSPPSAAGMELARHHDPERLGQTLEAYRSQSRPITAALRAIPGIVLLEPEQVFCARGRCLLYRKDIGVLYFDRDHPSLKGAALIAERIAPWLSGSRD</sequence>
<feature type="transmembrane region" description="Helical" evidence="1">
    <location>
        <begin position="75"/>
        <end position="94"/>
    </location>
</feature>
<comment type="caution">
    <text evidence="4">The sequence shown here is derived from an EMBL/GenBank/DDBJ whole genome shotgun (WGS) entry which is preliminary data.</text>
</comment>
<gene>
    <name evidence="4" type="ORF">GCM10011289_21280</name>
</gene>
<feature type="transmembrane region" description="Helical" evidence="1">
    <location>
        <begin position="166"/>
        <end position="185"/>
    </location>
</feature>
<evidence type="ECO:0000259" key="3">
    <source>
        <dbReference type="Pfam" id="PF19040"/>
    </source>
</evidence>
<feature type="transmembrane region" description="Helical" evidence="1">
    <location>
        <begin position="313"/>
        <end position="331"/>
    </location>
</feature>
<dbReference type="InterPro" id="IPR002656">
    <property type="entry name" value="Acyl_transf_3_dom"/>
</dbReference>
<name>A0A918P3X1_9NEIS</name>
<evidence type="ECO:0000313" key="5">
    <source>
        <dbReference type="Proteomes" id="UP000645257"/>
    </source>
</evidence>
<evidence type="ECO:0000259" key="2">
    <source>
        <dbReference type="Pfam" id="PF01757"/>
    </source>
</evidence>
<keyword evidence="4" id="KW-0808">Transferase</keyword>
<evidence type="ECO:0000313" key="4">
    <source>
        <dbReference type="EMBL" id="GGY17557.1"/>
    </source>
</evidence>
<dbReference type="EMBL" id="BMYX01000011">
    <property type="protein sequence ID" value="GGY17557.1"/>
    <property type="molecule type" value="Genomic_DNA"/>
</dbReference>
<dbReference type="Proteomes" id="UP000645257">
    <property type="component" value="Unassembled WGS sequence"/>
</dbReference>
<dbReference type="Pfam" id="PF01757">
    <property type="entry name" value="Acyl_transf_3"/>
    <property type="match status" value="1"/>
</dbReference>
<dbReference type="AlphaFoldDB" id="A0A918P3X1"/>
<evidence type="ECO:0000256" key="1">
    <source>
        <dbReference type="SAM" id="Phobius"/>
    </source>
</evidence>
<protein>
    <submittedName>
        <fullName evidence="4">Acyltransferase</fullName>
    </submittedName>
</protein>
<feature type="transmembrane region" description="Helical" evidence="1">
    <location>
        <begin position="34"/>
        <end position="55"/>
    </location>
</feature>